<dbReference type="Proteomes" id="UP000038010">
    <property type="component" value="Unassembled WGS sequence"/>
</dbReference>
<evidence type="ECO:0000313" key="9">
    <source>
        <dbReference type="Proteomes" id="UP000038010"/>
    </source>
</evidence>
<sequence length="685" mass="77196">MSTSPFRHPSHAHPQDKILSSADCPTCQTDRKRARATDGILACLTVLCPPAVAYIKSGRKQDVWLNLGLTLFGWGPGMLHAWYLIVLHPGIHHRHEVVHYNGPELGTMDGQTRSAITLAPPPQPRALKCMAASWWDRATTTTVPPSPLRVLPSPLRVLLAGESMTMIVAWMVIEVARPSTGAEYEQAVTGYRLASIFSWRRSWQDRIVGGISAQSFKDLEHRPDFITWLLERGITTGRHPIITIGDSKYSAALHHLRSRLDTWSYGNDLVVLCLDEECADDKNFNGWRVPLDPERPTMEQVAEVKLTISIDLLRAAFDFVFLDGDVYLTGFRDPFQDMLSPGNKTWDIQFQRDFQPPSPLLNIGWYFARATDATKEYFHRSYQQWLVTKAWDQAVMNEVAAQMEAANRLRVHRLDLSRFRNYMLENAEASLFSTEEKAAQFIDESTMIHYTCVETNLKGYFGSTFGGSTDHNKLYSQPPPMIAVANITGTSEAIMHQLAFALSVARETDRALTWPHSVFAIQQRPEDDSTKHFIRPALPTIQVVNYAHAQTLGVDLLESRFLHNRQRHVPEAAATQQVLLDVVKQPPRQLKQAILDLPGHVVPTLDFSALSDPEKPWLRTTDEQEGLYYEVTSTDYADYLEQVSSSFESRLQDIGIADSSKEMLSNLQMCGNADRDAECLAVCAS</sequence>
<evidence type="ECO:0000256" key="5">
    <source>
        <dbReference type="ARBA" id="ARBA00023136"/>
    </source>
</evidence>
<dbReference type="InterPro" id="IPR000612">
    <property type="entry name" value="PMP3"/>
</dbReference>
<dbReference type="Pfam" id="PF01679">
    <property type="entry name" value="Pmp3"/>
    <property type="match status" value="1"/>
</dbReference>
<feature type="domain" description="Nucleotide-diphospho-sugar transferase" evidence="7">
    <location>
        <begin position="294"/>
        <end position="452"/>
    </location>
</feature>
<gene>
    <name evidence="8" type="ORF">AB675_5787</name>
</gene>
<keyword evidence="9" id="KW-1185">Reference proteome</keyword>
<reference evidence="8 9" key="1">
    <citation type="submission" date="2015-06" db="EMBL/GenBank/DDBJ databases">
        <title>Draft genome of the ant-associated black yeast Phialophora attae CBS 131958.</title>
        <authorList>
            <person name="Moreno L.F."/>
            <person name="Stielow B.J."/>
            <person name="de Hoog S."/>
            <person name="Vicente V.A."/>
            <person name="Weiss V.A."/>
            <person name="de Vries M."/>
            <person name="Cruz L.M."/>
            <person name="Souza E.M."/>
        </authorList>
    </citation>
    <scope>NUCLEOTIDE SEQUENCE [LARGE SCALE GENOMIC DNA]</scope>
    <source>
        <strain evidence="8 9">CBS 131958</strain>
    </source>
</reference>
<evidence type="ECO:0000313" key="8">
    <source>
        <dbReference type="EMBL" id="KPI38699.1"/>
    </source>
</evidence>
<dbReference type="AlphaFoldDB" id="A0A0N0NL72"/>
<protein>
    <recommendedName>
        <fullName evidence="7">Nucleotide-diphospho-sugar transferase domain-containing protein</fullName>
    </recommendedName>
</protein>
<accession>A0A0N0NL72</accession>
<dbReference type="VEuPathDB" id="FungiDB:AB675_5787"/>
<keyword evidence="4 6" id="KW-1133">Transmembrane helix</keyword>
<dbReference type="Pfam" id="PF03407">
    <property type="entry name" value="Nucleotid_trans"/>
    <property type="match status" value="1"/>
</dbReference>
<name>A0A0N0NL72_9EURO</name>
<dbReference type="EMBL" id="LFJN01000017">
    <property type="protein sequence ID" value="KPI38699.1"/>
    <property type="molecule type" value="Genomic_DNA"/>
</dbReference>
<evidence type="ECO:0000259" key="7">
    <source>
        <dbReference type="Pfam" id="PF03407"/>
    </source>
</evidence>
<dbReference type="RefSeq" id="XP_017998662.1">
    <property type="nucleotide sequence ID" value="XM_018146025.1"/>
</dbReference>
<keyword evidence="3 6" id="KW-0812">Transmembrane</keyword>
<organism evidence="8 9">
    <name type="scientific">Cyphellophora attinorum</name>
    <dbReference type="NCBI Taxonomy" id="1664694"/>
    <lineage>
        <taxon>Eukaryota</taxon>
        <taxon>Fungi</taxon>
        <taxon>Dikarya</taxon>
        <taxon>Ascomycota</taxon>
        <taxon>Pezizomycotina</taxon>
        <taxon>Eurotiomycetes</taxon>
        <taxon>Chaetothyriomycetidae</taxon>
        <taxon>Chaetothyriales</taxon>
        <taxon>Cyphellophoraceae</taxon>
        <taxon>Cyphellophora</taxon>
    </lineage>
</organism>
<evidence type="ECO:0000256" key="3">
    <source>
        <dbReference type="ARBA" id="ARBA00022692"/>
    </source>
</evidence>
<comment type="subcellular location">
    <subcellularLocation>
        <location evidence="1">Membrane</location>
    </subcellularLocation>
</comment>
<comment type="similarity">
    <text evidence="2">Belongs to the UPF0057 (PMP3) family.</text>
</comment>
<comment type="caution">
    <text evidence="8">The sequence shown here is derived from an EMBL/GenBank/DDBJ whole genome shotgun (WGS) entry which is preliminary data.</text>
</comment>
<dbReference type="GeneID" id="28737905"/>
<proteinExistence type="inferred from homology"/>
<evidence type="ECO:0000256" key="1">
    <source>
        <dbReference type="ARBA" id="ARBA00004370"/>
    </source>
</evidence>
<keyword evidence="5 6" id="KW-0472">Membrane</keyword>
<evidence type="ECO:0000256" key="2">
    <source>
        <dbReference type="ARBA" id="ARBA00009530"/>
    </source>
</evidence>
<evidence type="ECO:0000256" key="4">
    <source>
        <dbReference type="ARBA" id="ARBA00022989"/>
    </source>
</evidence>
<feature type="transmembrane region" description="Helical" evidence="6">
    <location>
        <begin position="63"/>
        <end position="85"/>
    </location>
</feature>
<dbReference type="GO" id="GO:0016020">
    <property type="term" value="C:membrane"/>
    <property type="evidence" value="ECO:0007669"/>
    <property type="project" value="UniProtKB-SubCell"/>
</dbReference>
<dbReference type="OrthoDB" id="5273213at2759"/>
<evidence type="ECO:0000256" key="6">
    <source>
        <dbReference type="SAM" id="Phobius"/>
    </source>
</evidence>
<dbReference type="InterPro" id="IPR005069">
    <property type="entry name" value="Nucl-diP-sugar_transferase"/>
</dbReference>